<feature type="region of interest" description="C-terminal hotdog fold" evidence="9">
    <location>
        <begin position="1528"/>
        <end position="1671"/>
    </location>
</feature>
<dbReference type="Pfam" id="PF22621">
    <property type="entry name" value="CurL-like_PKS_C"/>
    <property type="match status" value="1"/>
</dbReference>
<dbReference type="SMART" id="SM00822">
    <property type="entry name" value="PKS_KR"/>
    <property type="match status" value="1"/>
</dbReference>
<keyword evidence="7" id="KW-0511">Multifunctional enzyme</keyword>
<reference evidence="14 15" key="1">
    <citation type="submission" date="2017-06" db="EMBL/GenBank/DDBJ databases">
        <title>Genome sequencing of cyanobaciteial culture collection at National Institute for Environmental Studies (NIES).</title>
        <authorList>
            <person name="Hirose Y."/>
            <person name="Shimura Y."/>
            <person name="Fujisawa T."/>
            <person name="Nakamura Y."/>
            <person name="Kawachi M."/>
        </authorList>
    </citation>
    <scope>NUCLEOTIDE SEQUENCE [LARGE SCALE GENOMIC DNA]</scope>
    <source>
        <strain evidence="14 15">NIES-267</strain>
    </source>
</reference>
<dbReference type="InterPro" id="IPR018201">
    <property type="entry name" value="Ketoacyl_synth_AS"/>
</dbReference>
<dbReference type="PANTHER" id="PTHR43775:SF51">
    <property type="entry name" value="INACTIVE PHENOLPHTHIOCEROL SYNTHESIS POLYKETIDE SYNTHASE TYPE I PKS1-RELATED"/>
    <property type="match status" value="1"/>
</dbReference>
<dbReference type="SMART" id="SM00827">
    <property type="entry name" value="PKS_AT"/>
    <property type="match status" value="1"/>
</dbReference>
<evidence type="ECO:0000256" key="7">
    <source>
        <dbReference type="ARBA" id="ARBA00023268"/>
    </source>
</evidence>
<dbReference type="InterPro" id="IPR014030">
    <property type="entry name" value="Ketoacyl_synth_N"/>
</dbReference>
<dbReference type="Pfam" id="PF21089">
    <property type="entry name" value="PKS_DH_N"/>
    <property type="match status" value="1"/>
</dbReference>
<proteinExistence type="predicted"/>
<dbReference type="InterPro" id="IPR020843">
    <property type="entry name" value="ER"/>
</dbReference>
<gene>
    <name evidence="14" type="ORF">NIES267_39100</name>
</gene>
<dbReference type="FunFam" id="3.40.47.10:FF:000042">
    <property type="entry name" value="Polyketide synthase Pks13"/>
    <property type="match status" value="1"/>
</dbReference>
<dbReference type="SMART" id="SM00825">
    <property type="entry name" value="PKS_KS"/>
    <property type="match status" value="1"/>
</dbReference>
<dbReference type="InterPro" id="IPR014031">
    <property type="entry name" value="Ketoacyl_synth_C"/>
</dbReference>
<dbReference type="EMBL" id="AP018227">
    <property type="protein sequence ID" value="BAY84414.1"/>
    <property type="molecule type" value="Genomic_DNA"/>
</dbReference>
<evidence type="ECO:0000256" key="1">
    <source>
        <dbReference type="ARBA" id="ARBA00022450"/>
    </source>
</evidence>
<dbReference type="InterPro" id="IPR020806">
    <property type="entry name" value="PKS_PP-bd"/>
</dbReference>
<dbReference type="Gene3D" id="3.40.50.720">
    <property type="entry name" value="NAD(P)-binding Rossmann-like Domain"/>
    <property type="match status" value="2"/>
</dbReference>
<dbReference type="SUPFAM" id="SSF55048">
    <property type="entry name" value="Probable ACP-binding domain of malonyl-CoA ACP transacylase"/>
    <property type="match status" value="1"/>
</dbReference>
<feature type="region of interest" description="Disordered" evidence="10">
    <location>
        <begin position="2020"/>
        <end position="2054"/>
    </location>
</feature>
<dbReference type="InterPro" id="IPR050091">
    <property type="entry name" value="PKS_NRPS_Biosynth_Enz"/>
</dbReference>
<dbReference type="Gene3D" id="3.40.366.10">
    <property type="entry name" value="Malonyl-Coenzyme A Acyl Carrier Protein, domain 2"/>
    <property type="match status" value="1"/>
</dbReference>
<dbReference type="SUPFAM" id="SSF51735">
    <property type="entry name" value="NAD(P)-binding Rossmann-fold domains"/>
    <property type="match status" value="3"/>
</dbReference>
<feature type="domain" description="Ketosynthase family 3 (KS3)" evidence="12">
    <location>
        <begin position="5"/>
        <end position="432"/>
    </location>
</feature>
<dbReference type="GO" id="GO:0005886">
    <property type="term" value="C:plasma membrane"/>
    <property type="evidence" value="ECO:0007669"/>
    <property type="project" value="TreeGrafter"/>
</dbReference>
<dbReference type="InterPro" id="IPR042104">
    <property type="entry name" value="PKS_dehydratase_sf"/>
</dbReference>
<dbReference type="GO" id="GO:0006633">
    <property type="term" value="P:fatty acid biosynthetic process"/>
    <property type="evidence" value="ECO:0007669"/>
    <property type="project" value="InterPro"/>
</dbReference>
<evidence type="ECO:0000256" key="2">
    <source>
        <dbReference type="ARBA" id="ARBA00022553"/>
    </source>
</evidence>
<dbReference type="PROSITE" id="PS50075">
    <property type="entry name" value="CARRIER"/>
    <property type="match status" value="1"/>
</dbReference>
<feature type="domain" description="PKS/mFAS DH" evidence="13">
    <location>
        <begin position="1397"/>
        <end position="1671"/>
    </location>
</feature>
<keyword evidence="2" id="KW-0597">Phosphoprotein</keyword>
<keyword evidence="4" id="KW-0276">Fatty acid metabolism</keyword>
<dbReference type="InterPro" id="IPR011032">
    <property type="entry name" value="GroES-like_sf"/>
</dbReference>
<dbReference type="GO" id="GO:0071770">
    <property type="term" value="P:DIM/DIP cell wall layer assembly"/>
    <property type="evidence" value="ECO:0007669"/>
    <property type="project" value="TreeGrafter"/>
</dbReference>
<feature type="region of interest" description="N-terminal hotdog fold" evidence="9">
    <location>
        <begin position="1397"/>
        <end position="1518"/>
    </location>
</feature>
<dbReference type="Gene3D" id="3.30.70.250">
    <property type="entry name" value="Malonyl-CoA ACP transacylase, ACP-binding"/>
    <property type="match status" value="1"/>
</dbReference>
<feature type="domain" description="Carrier" evidence="11">
    <location>
        <begin position="2132"/>
        <end position="2207"/>
    </location>
</feature>
<dbReference type="InterPro" id="IPR049490">
    <property type="entry name" value="C883_1060-like_KR_N"/>
</dbReference>
<dbReference type="InterPro" id="IPR036736">
    <property type="entry name" value="ACP-like_sf"/>
</dbReference>
<dbReference type="GO" id="GO:0004312">
    <property type="term" value="F:fatty acid synthase activity"/>
    <property type="evidence" value="ECO:0007669"/>
    <property type="project" value="TreeGrafter"/>
</dbReference>
<dbReference type="InterPro" id="IPR036291">
    <property type="entry name" value="NAD(P)-bd_dom_sf"/>
</dbReference>
<dbReference type="Gene3D" id="1.10.1200.10">
    <property type="entry name" value="ACP-like"/>
    <property type="match status" value="1"/>
</dbReference>
<evidence type="ECO:0000256" key="9">
    <source>
        <dbReference type="PROSITE-ProRule" id="PRU01363"/>
    </source>
</evidence>
<dbReference type="Proteomes" id="UP000218418">
    <property type="component" value="Chromosome"/>
</dbReference>
<dbReference type="InterPro" id="IPR016036">
    <property type="entry name" value="Malonyl_transacylase_ACP-bd"/>
</dbReference>
<dbReference type="FunFam" id="1.10.1200.10:FF:000016">
    <property type="entry name" value="Non-ribosomal peptide synthase"/>
    <property type="match status" value="1"/>
</dbReference>
<dbReference type="Pfam" id="PF00550">
    <property type="entry name" value="PP-binding"/>
    <property type="match status" value="1"/>
</dbReference>
<dbReference type="InterPro" id="IPR006162">
    <property type="entry name" value="Ppantetheine_attach_site"/>
</dbReference>
<dbReference type="GO" id="GO:0044550">
    <property type="term" value="P:secondary metabolite biosynthetic process"/>
    <property type="evidence" value="ECO:0007669"/>
    <property type="project" value="UniProtKB-ARBA"/>
</dbReference>
<dbReference type="InterPro" id="IPR049900">
    <property type="entry name" value="PKS_mFAS_DH"/>
</dbReference>
<dbReference type="InterPro" id="IPR014043">
    <property type="entry name" value="Acyl_transferase_dom"/>
</dbReference>
<dbReference type="SUPFAM" id="SSF52151">
    <property type="entry name" value="FabD/lysophospholipase-like"/>
    <property type="match status" value="1"/>
</dbReference>
<dbReference type="SUPFAM" id="SSF53901">
    <property type="entry name" value="Thiolase-like"/>
    <property type="match status" value="1"/>
</dbReference>
<evidence type="ECO:0000256" key="10">
    <source>
        <dbReference type="SAM" id="MobiDB-lite"/>
    </source>
</evidence>
<accession>A0A1Z4LT86</accession>
<keyword evidence="8" id="KW-0012">Acyltransferase</keyword>
<dbReference type="FunFam" id="3.40.50.720:FF:000209">
    <property type="entry name" value="Polyketide synthase Pks12"/>
    <property type="match status" value="1"/>
</dbReference>
<dbReference type="GO" id="GO:0016491">
    <property type="term" value="F:oxidoreductase activity"/>
    <property type="evidence" value="ECO:0007669"/>
    <property type="project" value="InterPro"/>
</dbReference>
<dbReference type="SUPFAM" id="SSF50129">
    <property type="entry name" value="GroES-like"/>
    <property type="match status" value="1"/>
</dbReference>
<evidence type="ECO:0000313" key="14">
    <source>
        <dbReference type="EMBL" id="BAY84414.1"/>
    </source>
</evidence>
<dbReference type="PROSITE" id="PS52019">
    <property type="entry name" value="PKS_MFAS_DH"/>
    <property type="match status" value="1"/>
</dbReference>
<dbReference type="Pfam" id="PF08240">
    <property type="entry name" value="ADH_N"/>
    <property type="match status" value="1"/>
</dbReference>
<dbReference type="GO" id="GO:0031177">
    <property type="term" value="F:phosphopantetheine binding"/>
    <property type="evidence" value="ECO:0007669"/>
    <property type="project" value="InterPro"/>
</dbReference>
<dbReference type="InterPro" id="IPR013149">
    <property type="entry name" value="ADH-like_C"/>
</dbReference>
<sequence>MDNLLKGIAIVGMAGRFPKAKNVEQFWDNLCEGRECISLFSDEDLVAAGIDEAVLRDENYVKAGAILEDIDMFDSRFFDFSPREAQIMDPQHRVFLECAWEALENAGYDSENYEGLTGVYAGGNLSSYLFSNLLSNPDIDKFLSWQFLATGNDKDYIPTRASYKLNLKGPSLNVSTACSTSLVAVHLASEGLLSYQCDMALAGGISIQVPHQTGYFYQQEGIVSPDGHCRAFDAKGQGTVLGNGAGVVVLKRLEDAVADGDRIYAVIKGSAVNNDGSAKVGYTAPSMDGQAEVIADAQNFAGFEPETISYVEAHGTGTALGDPIEIRALKKAFGSTSDKKHFCAIGSVKTNVGHLNTAAGITGLIKTVLALKNKKIPPSLHFEKANPEIDFDNSPFYVNTKLSSWERNGTPRRAGVSSFGVGGTNAHVVLEEAPPTEPSSSSRPYQLLLLSGKTPTALENTTTNLLTHLKQDNQQNIADIAYTLAVGRRGFEQRGILVCQNQSDAIEQLESQNLLTTSEEKTTHRRVVFMFPGQGSQYVNMGRQLYETETTFASYLDNCAEILKPHLGVDIRNLIYPRQETAQTAEQLQQTAIAQTTIFSLEYSLACLLMEWGIKPTAMIGHSIGEYVAATIAGVFSLEDALMLVAKRGQLMQEMPTGGMLAVPLPFEEIEPILGEGLSVAAINTTSSCVISGTCEQIKSLQAQLAEKQVDTRLLHTSHGFHSVLMEPMLESFVEQLSLLNLQPPKIPYISNLTGTWITSEEATSPQYWADHLRHTVRFAQGIETLQQPGQILLEVGAGWTLSKLVKQNRNVLSESESETPIVNTLAHPKQKQNTLEQFYTNLGKLWLYGADIDFTSFYKHEKRHRLPLPTYPFEHQRYWIEPVKQFHSPPSSFKKKNTEQISEVSLTKTSDIAEWFYVPSWKRSVPPEIKKSLVDLNQKGCWIVFIDDCGLGSSLVNHLQLQSQNVVTIKRGIEFSGERKITKDGFNQYSYTINPQESKDYDALFQELKIINLNPITIVHLWSVTSENETVSNIEKTDQIQEKGFYSLLFIAQAIGKQNLTDELQITVISNNMQQVTGEKNLSPEKATLLGAVKVIPKEYPNISCQSIDVAPLSWESKQEDIFFKHLLAELAADTLEEIVAYRGVHRWVQTLEAIRLEENIKETPRLKEQGVYLITGGLGAIGFALAEHLAETVAAKLVLIGRSNFPAYDKWEEWLQTHQEEDSISHKIRKLREFEKLGSEVLVISADVSNFQQMKGAINQAQQRFGQINGVIHAAGILGDSAIQRKTLDQVKNVLAPKLNGTLVLDSLLQDSDLDFLVLCSSGASFQPLFGQAAYCGANNFLDAFAQHKNSSNDTLTISLNWYGWKEGGMGMEGTKQLVKILNPPKPEEVEPVSHPLFDECLVKDDEEWVYISNLSTSSDWVVDSHRVMGKATLPGTAYLEMVIAAARHRFREESVILSDVTFLAPLTVEEDDKKQVRTLIKVDGDKFEFSIMTQSQEKQWVDHARGYIKTDTPQTPIKHDLHGLENICNQQQTVLIKKSSSIEFGARWNNLKQVKLGVKQGLALLELPTEFIDEIEQYQLHPALLDVAAGFLTSRYQQQQLYLPFSYKKLQFKAPLVGKLYSHVQLRQEKDLQTPILSFDITIMDEEGTELVVIEEYTLRKVHNPNAETGSSTTPKQQEVEQTQQIENINISISNPGVLETIAPHTSSRQKPGKKQVEIEVMATALNFKEVLMALGLMPMPADFGFGLECTGKVVAVGSEVEDFNLGDEVMAMGGSCMSKFVTTDASFVAPKPKNLSFSEAATIPMAFITAYIALIHFGRIRKGEKVLIHAAAGGVGLAAVNIAQWLGCEIFATAGSPEKREFLQSLGIKYVMDSRSLDFASEVMEYTQGQGVDAVLNSLGGEFIPKGLSVLATYGRFLELGMRDVLNHSQLDLGLFEKRLSFFVIQAEPQLPDFTMLWRQVAQHFENQDFKPLPYRVFGIKELPLAFEHMAKAKHIGKVVISLPTLEELPKVLSSLKRDSKTNQSPSPIPVSSANSKVQETTISSENKSPKDFRQDWLSAKQGIDVFRRILGSGLPQVLVFPTKLQPVVSQKVTDDFLNIAANPHQENLPSGFLPKHSRPKLKNSYVAPKNEIEQEIAQVWQEILGIKEVGRSDNFFELGGDSLLIVQVRSKLQKILNQEFSIADAFEYPTISALAEYLSGEKVEEFALEEIDERAKMLQDAIEEDAELIEERRRARE</sequence>
<dbReference type="PROSITE" id="PS52004">
    <property type="entry name" value="KS3_2"/>
    <property type="match status" value="1"/>
</dbReference>
<dbReference type="InterPro" id="IPR049551">
    <property type="entry name" value="PKS_DH_C"/>
</dbReference>
<keyword evidence="6" id="KW-0443">Lipid metabolism</keyword>
<dbReference type="GO" id="GO:0004315">
    <property type="term" value="F:3-oxoacyl-[acyl-carrier-protein] synthase activity"/>
    <property type="evidence" value="ECO:0007669"/>
    <property type="project" value="InterPro"/>
</dbReference>
<dbReference type="SMART" id="SM00823">
    <property type="entry name" value="PKS_PP"/>
    <property type="match status" value="1"/>
</dbReference>
<evidence type="ECO:0000259" key="12">
    <source>
        <dbReference type="PROSITE" id="PS52004"/>
    </source>
</evidence>
<dbReference type="InterPro" id="IPR013154">
    <property type="entry name" value="ADH-like_N"/>
</dbReference>
<dbReference type="Pfam" id="PF14765">
    <property type="entry name" value="PS-DH"/>
    <property type="match status" value="1"/>
</dbReference>
<organism evidence="14 15">
    <name type="scientific">Calothrix parasitica NIES-267</name>
    <dbReference type="NCBI Taxonomy" id="1973488"/>
    <lineage>
        <taxon>Bacteria</taxon>
        <taxon>Bacillati</taxon>
        <taxon>Cyanobacteriota</taxon>
        <taxon>Cyanophyceae</taxon>
        <taxon>Nostocales</taxon>
        <taxon>Calotrichaceae</taxon>
        <taxon>Calothrix</taxon>
    </lineage>
</organism>
<dbReference type="Gene3D" id="3.30.70.3290">
    <property type="match status" value="1"/>
</dbReference>
<name>A0A1Z4LT86_9CYAN</name>
<dbReference type="InterPro" id="IPR013968">
    <property type="entry name" value="PKS_KR"/>
</dbReference>
<evidence type="ECO:0000256" key="6">
    <source>
        <dbReference type="ARBA" id="ARBA00023098"/>
    </source>
</evidence>
<dbReference type="CDD" id="cd08953">
    <property type="entry name" value="KR_2_SDR_x"/>
    <property type="match status" value="1"/>
</dbReference>
<evidence type="ECO:0000256" key="5">
    <source>
        <dbReference type="ARBA" id="ARBA00022857"/>
    </source>
</evidence>
<dbReference type="InterPro" id="IPR020807">
    <property type="entry name" value="PKS_DH"/>
</dbReference>
<dbReference type="Pfam" id="PF08659">
    <property type="entry name" value="KR"/>
    <property type="match status" value="1"/>
</dbReference>
<dbReference type="CDD" id="cd00833">
    <property type="entry name" value="PKS"/>
    <property type="match status" value="1"/>
</dbReference>
<dbReference type="Pfam" id="PF00698">
    <property type="entry name" value="Acyl_transf_1"/>
    <property type="match status" value="1"/>
</dbReference>
<evidence type="ECO:0000256" key="4">
    <source>
        <dbReference type="ARBA" id="ARBA00022832"/>
    </source>
</evidence>
<dbReference type="Gene3D" id="3.40.47.10">
    <property type="match status" value="1"/>
</dbReference>
<dbReference type="Gene3D" id="3.90.180.10">
    <property type="entry name" value="Medium-chain alcohol dehydrogenases, catalytic domain"/>
    <property type="match status" value="1"/>
</dbReference>
<evidence type="ECO:0000259" key="11">
    <source>
        <dbReference type="PROSITE" id="PS50075"/>
    </source>
</evidence>
<dbReference type="Pfam" id="PF02801">
    <property type="entry name" value="Ketoacyl-synt_C"/>
    <property type="match status" value="1"/>
</dbReference>
<keyword evidence="15" id="KW-1185">Reference proteome</keyword>
<dbReference type="InterPro" id="IPR057326">
    <property type="entry name" value="KR_dom"/>
</dbReference>
<dbReference type="SUPFAM" id="SSF47336">
    <property type="entry name" value="ACP-like"/>
    <property type="match status" value="1"/>
</dbReference>
<dbReference type="SMART" id="SM00829">
    <property type="entry name" value="PKS_ER"/>
    <property type="match status" value="1"/>
</dbReference>
<evidence type="ECO:0000256" key="8">
    <source>
        <dbReference type="ARBA" id="ARBA00023315"/>
    </source>
</evidence>
<evidence type="ECO:0000313" key="15">
    <source>
        <dbReference type="Proteomes" id="UP000218418"/>
    </source>
</evidence>
<keyword evidence="1" id="KW-0596">Phosphopantetheine</keyword>
<evidence type="ECO:0000256" key="3">
    <source>
        <dbReference type="ARBA" id="ARBA00022679"/>
    </source>
</evidence>
<dbReference type="Pfam" id="PF21394">
    <property type="entry name" value="Beta-ketacyl_N"/>
    <property type="match status" value="1"/>
</dbReference>
<dbReference type="InterPro" id="IPR020841">
    <property type="entry name" value="PKS_Beta-ketoAc_synthase_dom"/>
</dbReference>
<protein>
    <submittedName>
        <fullName evidence="14">Putative beta-ketoacyl synthase</fullName>
    </submittedName>
</protein>
<dbReference type="PROSITE" id="PS00606">
    <property type="entry name" value="KS3_1"/>
    <property type="match status" value="1"/>
</dbReference>
<keyword evidence="3" id="KW-0808">Transferase</keyword>
<dbReference type="GO" id="GO:0005737">
    <property type="term" value="C:cytoplasm"/>
    <property type="evidence" value="ECO:0007669"/>
    <property type="project" value="TreeGrafter"/>
</dbReference>
<dbReference type="Pfam" id="PF00107">
    <property type="entry name" value="ADH_zinc_N"/>
    <property type="match status" value="1"/>
</dbReference>
<feature type="compositionally biased region" description="Polar residues" evidence="10">
    <location>
        <begin position="2026"/>
        <end position="2051"/>
    </location>
</feature>
<dbReference type="CDD" id="cd05195">
    <property type="entry name" value="enoyl_red"/>
    <property type="match status" value="1"/>
</dbReference>
<dbReference type="SMART" id="SM00826">
    <property type="entry name" value="PKS_DH"/>
    <property type="match status" value="1"/>
</dbReference>
<feature type="active site" description="Proton donor; for dehydratase activity" evidence="9">
    <location>
        <position position="1589"/>
    </location>
</feature>
<dbReference type="InterPro" id="IPR001227">
    <property type="entry name" value="Ac_transferase_dom_sf"/>
</dbReference>
<dbReference type="InterPro" id="IPR016035">
    <property type="entry name" value="Acyl_Trfase/lysoPLipase"/>
</dbReference>
<evidence type="ECO:0000259" key="13">
    <source>
        <dbReference type="PROSITE" id="PS52019"/>
    </source>
</evidence>
<dbReference type="Gene3D" id="3.10.129.110">
    <property type="entry name" value="Polyketide synthase dehydratase"/>
    <property type="match status" value="1"/>
</dbReference>
<keyword evidence="5" id="KW-0521">NADP</keyword>
<dbReference type="PANTHER" id="PTHR43775">
    <property type="entry name" value="FATTY ACID SYNTHASE"/>
    <property type="match status" value="1"/>
</dbReference>
<dbReference type="PROSITE" id="PS00012">
    <property type="entry name" value="PHOSPHOPANTETHEINE"/>
    <property type="match status" value="1"/>
</dbReference>
<dbReference type="InterPro" id="IPR016039">
    <property type="entry name" value="Thiolase-like"/>
</dbReference>
<dbReference type="Pfam" id="PF00109">
    <property type="entry name" value="ketoacyl-synt"/>
    <property type="match status" value="1"/>
</dbReference>
<dbReference type="InterPro" id="IPR009081">
    <property type="entry name" value="PP-bd_ACP"/>
</dbReference>
<feature type="active site" description="Proton acceptor; for dehydratase activity" evidence="9">
    <location>
        <position position="1428"/>
    </location>
</feature>
<dbReference type="OrthoDB" id="499075at2"/>
<dbReference type="InterPro" id="IPR049552">
    <property type="entry name" value="PKS_DH_N"/>
</dbReference>